<evidence type="ECO:0000256" key="1">
    <source>
        <dbReference type="ARBA" id="ARBA00001936"/>
    </source>
</evidence>
<dbReference type="AlphaFoldDB" id="A0A317PF55"/>
<dbReference type="CDD" id="cd03426">
    <property type="entry name" value="NUDIX_CoAse_Nudt7"/>
    <property type="match status" value="1"/>
</dbReference>
<dbReference type="InterPro" id="IPR045121">
    <property type="entry name" value="CoAse"/>
</dbReference>
<keyword evidence="5" id="KW-0460">Magnesium</keyword>
<comment type="cofactor">
    <cofactor evidence="1">
        <name>Mn(2+)</name>
        <dbReference type="ChEBI" id="CHEBI:29035"/>
    </cofactor>
</comment>
<keyword evidence="9" id="KW-1185">Reference proteome</keyword>
<dbReference type="PANTHER" id="PTHR12992">
    <property type="entry name" value="NUDIX HYDROLASE"/>
    <property type="match status" value="1"/>
</dbReference>
<proteinExistence type="predicted"/>
<dbReference type="PANTHER" id="PTHR12992:SF11">
    <property type="entry name" value="MITOCHONDRIAL COENZYME A DIPHOSPHATASE NUDT8"/>
    <property type="match status" value="1"/>
</dbReference>
<evidence type="ECO:0000256" key="4">
    <source>
        <dbReference type="ARBA" id="ARBA00022801"/>
    </source>
</evidence>
<evidence type="ECO:0000259" key="7">
    <source>
        <dbReference type="PROSITE" id="PS51462"/>
    </source>
</evidence>
<gene>
    <name evidence="8" type="ORF">DFR52_10695</name>
</gene>
<accession>A0A317PF55</accession>
<evidence type="ECO:0000313" key="9">
    <source>
        <dbReference type="Proteomes" id="UP000246352"/>
    </source>
</evidence>
<dbReference type="Proteomes" id="UP000246352">
    <property type="component" value="Unassembled WGS sequence"/>
</dbReference>
<dbReference type="InterPro" id="IPR000086">
    <property type="entry name" value="NUDIX_hydrolase_dom"/>
</dbReference>
<dbReference type="GO" id="GO:0010945">
    <property type="term" value="F:coenzyme A diphosphatase activity"/>
    <property type="evidence" value="ECO:0007669"/>
    <property type="project" value="InterPro"/>
</dbReference>
<name>A0A317PF55_9HYPH</name>
<dbReference type="EMBL" id="QGTR01000006">
    <property type="protein sequence ID" value="PWV97572.1"/>
    <property type="molecule type" value="Genomic_DNA"/>
</dbReference>
<evidence type="ECO:0000313" key="8">
    <source>
        <dbReference type="EMBL" id="PWV97572.1"/>
    </source>
</evidence>
<evidence type="ECO:0000256" key="3">
    <source>
        <dbReference type="ARBA" id="ARBA00022723"/>
    </source>
</evidence>
<evidence type="ECO:0000256" key="2">
    <source>
        <dbReference type="ARBA" id="ARBA00001946"/>
    </source>
</evidence>
<evidence type="ECO:0000256" key="6">
    <source>
        <dbReference type="ARBA" id="ARBA00023211"/>
    </source>
</evidence>
<feature type="domain" description="Nudix hydrolase" evidence="7">
    <location>
        <begin position="64"/>
        <end position="195"/>
    </location>
</feature>
<dbReference type="InterPro" id="IPR015797">
    <property type="entry name" value="NUDIX_hydrolase-like_dom_sf"/>
</dbReference>
<protein>
    <submittedName>
        <fullName evidence="8">8-oxo-dGTP pyrophosphatase MutT (NUDIX family)</fullName>
    </submittedName>
</protein>
<organism evidence="8 9">
    <name type="scientific">Hoeflea marina</name>
    <dbReference type="NCBI Taxonomy" id="274592"/>
    <lineage>
        <taxon>Bacteria</taxon>
        <taxon>Pseudomonadati</taxon>
        <taxon>Pseudomonadota</taxon>
        <taxon>Alphaproteobacteria</taxon>
        <taxon>Hyphomicrobiales</taxon>
        <taxon>Rhizobiaceae</taxon>
        <taxon>Hoeflea</taxon>
    </lineage>
</organism>
<dbReference type="Pfam" id="PF00293">
    <property type="entry name" value="NUDIX"/>
    <property type="match status" value="1"/>
</dbReference>
<dbReference type="PROSITE" id="PS51462">
    <property type="entry name" value="NUDIX"/>
    <property type="match status" value="1"/>
</dbReference>
<dbReference type="GO" id="GO:0046872">
    <property type="term" value="F:metal ion binding"/>
    <property type="evidence" value="ECO:0007669"/>
    <property type="project" value="UniProtKB-KW"/>
</dbReference>
<keyword evidence="6" id="KW-0464">Manganese</keyword>
<evidence type="ECO:0000256" key="5">
    <source>
        <dbReference type="ARBA" id="ARBA00022842"/>
    </source>
</evidence>
<sequence length="226" mass="25147">MTDHAEERFDARDFRRRAIAHVPERVLGLEDADENADAAGPSFLAHGDHVLNPDMVSRLVGTQLREAAVLVPVIDDGAEPRVILTRRSAAMRRHSGQVAFPGGSVDAGDGTVEVAAMREAEEEIGLDRSFVEPVGQLPVYLTTTGFRITPVLALVRPGYRLVANPDEVDAVFEVPLAFLMDPANHRRESRIWEGIERHYYVMPYGEHHIWGVTAGIIRTLYERLYA</sequence>
<keyword evidence="3" id="KW-0479">Metal-binding</keyword>
<dbReference type="Gene3D" id="3.90.79.10">
    <property type="entry name" value="Nucleoside Triphosphate Pyrophosphohydrolase"/>
    <property type="match status" value="1"/>
</dbReference>
<keyword evidence="4" id="KW-0378">Hydrolase</keyword>
<comment type="cofactor">
    <cofactor evidence="2">
        <name>Mg(2+)</name>
        <dbReference type="ChEBI" id="CHEBI:18420"/>
    </cofactor>
</comment>
<dbReference type="NCBIfam" id="NF007980">
    <property type="entry name" value="PRK10707.1"/>
    <property type="match status" value="1"/>
</dbReference>
<reference evidence="8 9" key="1">
    <citation type="submission" date="2018-05" db="EMBL/GenBank/DDBJ databases">
        <title>Genomic Encyclopedia of Type Strains, Phase IV (KMG-IV): sequencing the most valuable type-strain genomes for metagenomic binning, comparative biology and taxonomic classification.</title>
        <authorList>
            <person name="Goeker M."/>
        </authorList>
    </citation>
    <scope>NUCLEOTIDE SEQUENCE [LARGE SCALE GENOMIC DNA]</scope>
    <source>
        <strain evidence="8 9">DSM 16791</strain>
    </source>
</reference>
<dbReference type="SUPFAM" id="SSF55811">
    <property type="entry name" value="Nudix"/>
    <property type="match status" value="1"/>
</dbReference>
<comment type="caution">
    <text evidence="8">The sequence shown here is derived from an EMBL/GenBank/DDBJ whole genome shotgun (WGS) entry which is preliminary data.</text>
</comment>